<proteinExistence type="predicted"/>
<dbReference type="EMBL" id="JH930470">
    <property type="protein sequence ID" value="EKM58333.1"/>
    <property type="molecule type" value="Genomic_DNA"/>
</dbReference>
<sequence length="241" mass="25619">MQSLSVPDLIKIAGSFPLGGAGGAAVASVASLSLVVVLLVSNRLYRRKVAEATNSTTTSAISSPAIDIARYGVLLRQYNERCVYNILVSLGVIYAVCFHIQVQTDVPRHGILGALAIVSMTNAMAGLYLSVLFSDILMDVVRSNTSVLALAGAAESLNLATLLATPFGWTCSATLSFVLYRAAAATAWIFGSREPNPSDERYIATTITLYVLLVIVHSTVSARVFVRLKDHDVAIKEKPGS</sequence>
<name>K5W3A9_PHACS</name>
<evidence type="ECO:0000313" key="3">
    <source>
        <dbReference type="Proteomes" id="UP000008370"/>
    </source>
</evidence>
<dbReference type="OrthoDB" id="10577573at2759"/>
<evidence type="ECO:0000256" key="1">
    <source>
        <dbReference type="SAM" id="Phobius"/>
    </source>
</evidence>
<organism evidence="2 3">
    <name type="scientific">Phanerochaete carnosa (strain HHB-10118-sp)</name>
    <name type="common">White-rot fungus</name>
    <name type="synonym">Peniophora carnosa</name>
    <dbReference type="NCBI Taxonomy" id="650164"/>
    <lineage>
        <taxon>Eukaryota</taxon>
        <taxon>Fungi</taxon>
        <taxon>Dikarya</taxon>
        <taxon>Basidiomycota</taxon>
        <taxon>Agaricomycotina</taxon>
        <taxon>Agaricomycetes</taxon>
        <taxon>Polyporales</taxon>
        <taxon>Phanerochaetaceae</taxon>
        <taxon>Phanerochaete</taxon>
    </lineage>
</organism>
<feature type="transmembrane region" description="Helical" evidence="1">
    <location>
        <begin position="202"/>
        <end position="226"/>
    </location>
</feature>
<accession>K5W3A9</accession>
<reference evidence="2 3" key="1">
    <citation type="journal article" date="2012" name="BMC Genomics">
        <title>Comparative genomics of the white-rot fungi, Phanerochaete carnosa and P. chrysosporium, to elucidate the genetic basis of the distinct wood types they colonize.</title>
        <authorList>
            <person name="Suzuki H."/>
            <person name="MacDonald J."/>
            <person name="Syed K."/>
            <person name="Salamov A."/>
            <person name="Hori C."/>
            <person name="Aerts A."/>
            <person name="Henrissat B."/>
            <person name="Wiebenga A."/>
            <person name="vanKuyk P.A."/>
            <person name="Barry K."/>
            <person name="Lindquist E."/>
            <person name="LaButti K."/>
            <person name="Lapidus A."/>
            <person name="Lucas S."/>
            <person name="Coutinho P."/>
            <person name="Gong Y."/>
            <person name="Samejima M."/>
            <person name="Mahadevan R."/>
            <person name="Abou-Zaid M."/>
            <person name="de Vries R.P."/>
            <person name="Igarashi K."/>
            <person name="Yadav J.S."/>
            <person name="Grigoriev I.V."/>
            <person name="Master E.R."/>
        </authorList>
    </citation>
    <scope>NUCLEOTIDE SEQUENCE [LARGE SCALE GENOMIC DNA]</scope>
    <source>
        <strain evidence="2 3">HHB-10118-sp</strain>
    </source>
</reference>
<dbReference type="HOGENOM" id="CLU_1152134_0_0_1"/>
<dbReference type="Proteomes" id="UP000008370">
    <property type="component" value="Unassembled WGS sequence"/>
</dbReference>
<gene>
    <name evidence="2" type="ORF">PHACADRAFT_252575</name>
</gene>
<dbReference type="AlphaFoldDB" id="K5W3A9"/>
<keyword evidence="1" id="KW-1133">Transmembrane helix</keyword>
<feature type="transmembrane region" description="Helical" evidence="1">
    <location>
        <begin position="82"/>
        <end position="102"/>
    </location>
</feature>
<feature type="transmembrane region" description="Helical" evidence="1">
    <location>
        <begin position="20"/>
        <end position="40"/>
    </location>
</feature>
<evidence type="ECO:0000313" key="2">
    <source>
        <dbReference type="EMBL" id="EKM58333.1"/>
    </source>
</evidence>
<keyword evidence="3" id="KW-1185">Reference proteome</keyword>
<protein>
    <submittedName>
        <fullName evidence="2">Uncharacterized protein</fullName>
    </submittedName>
</protein>
<keyword evidence="1" id="KW-0812">Transmembrane</keyword>
<keyword evidence="1" id="KW-0472">Membrane</keyword>
<feature type="transmembrane region" description="Helical" evidence="1">
    <location>
        <begin position="114"/>
        <end position="138"/>
    </location>
</feature>
<dbReference type="KEGG" id="pco:PHACADRAFT_252575"/>
<dbReference type="InParanoid" id="K5W3A9"/>
<dbReference type="GeneID" id="18915522"/>
<dbReference type="RefSeq" id="XP_007393652.1">
    <property type="nucleotide sequence ID" value="XM_007393590.1"/>
</dbReference>